<gene>
    <name evidence="2" type="ORF">EJ03DRAFT_329794</name>
</gene>
<feature type="region of interest" description="Disordered" evidence="1">
    <location>
        <begin position="1"/>
        <end position="78"/>
    </location>
</feature>
<evidence type="ECO:0000313" key="3">
    <source>
        <dbReference type="Proteomes" id="UP000799436"/>
    </source>
</evidence>
<evidence type="ECO:0000313" key="2">
    <source>
        <dbReference type="EMBL" id="KAF2766780.1"/>
    </source>
</evidence>
<proteinExistence type="predicted"/>
<dbReference type="Proteomes" id="UP000799436">
    <property type="component" value="Unassembled WGS sequence"/>
</dbReference>
<protein>
    <recommendedName>
        <fullName evidence="4">F-box domain-containing protein</fullName>
    </recommendedName>
</protein>
<organism evidence="2 3">
    <name type="scientific">Teratosphaeria nubilosa</name>
    <dbReference type="NCBI Taxonomy" id="161662"/>
    <lineage>
        <taxon>Eukaryota</taxon>
        <taxon>Fungi</taxon>
        <taxon>Dikarya</taxon>
        <taxon>Ascomycota</taxon>
        <taxon>Pezizomycotina</taxon>
        <taxon>Dothideomycetes</taxon>
        <taxon>Dothideomycetidae</taxon>
        <taxon>Mycosphaerellales</taxon>
        <taxon>Teratosphaeriaceae</taxon>
        <taxon>Teratosphaeria</taxon>
    </lineage>
</organism>
<name>A0A6G1L260_9PEZI</name>
<sequence length="443" mass="51218">MDQIIAPAKGCSPFEHATSLPDSYRGSSGSVPYPHTESRQEGSKRKRRLSFGLEEQGERYPSEAHKKSRHNSGRSSNRFVWRGGRRLRRRSTAPSNHCSKMHIESMPAEIISHIFLSVSDVGSAISLSSTNHYLRDVYHKQRISILTQAADTEFGPVDDIIQVITHNSSQPAHINRNVPLSQALLQQIIRAGRVAQRWEHFYPFKKWKDDFENRRLLSNDERWLFRRAVYRLWLYSKAFHNREHSRTTRNLPELVIERSRLLHNWSSTELGEMLDVHNVIKQVIANNVCPSNGRIQQKFHKRYPESDHQLMFNMHVNYLQTSSNPIAILADHIPTKYNRLNPSRYHEPGAEGWGDDINHYYVVEDMMKLDPEQILFLCDRCPLKSQVEAYVRATLQGGEWFVNNGETFSETLAFVVKERGGDPLALRQAVDEEEMGVTIHAIQ</sequence>
<reference evidence="2" key="1">
    <citation type="journal article" date="2020" name="Stud. Mycol.">
        <title>101 Dothideomycetes genomes: a test case for predicting lifestyles and emergence of pathogens.</title>
        <authorList>
            <person name="Haridas S."/>
            <person name="Albert R."/>
            <person name="Binder M."/>
            <person name="Bloem J."/>
            <person name="Labutti K."/>
            <person name="Salamov A."/>
            <person name="Andreopoulos B."/>
            <person name="Baker S."/>
            <person name="Barry K."/>
            <person name="Bills G."/>
            <person name="Bluhm B."/>
            <person name="Cannon C."/>
            <person name="Castanera R."/>
            <person name="Culley D."/>
            <person name="Daum C."/>
            <person name="Ezra D."/>
            <person name="Gonzalez J."/>
            <person name="Henrissat B."/>
            <person name="Kuo A."/>
            <person name="Liang C."/>
            <person name="Lipzen A."/>
            <person name="Lutzoni F."/>
            <person name="Magnuson J."/>
            <person name="Mondo S."/>
            <person name="Nolan M."/>
            <person name="Ohm R."/>
            <person name="Pangilinan J."/>
            <person name="Park H.-J."/>
            <person name="Ramirez L."/>
            <person name="Alfaro M."/>
            <person name="Sun H."/>
            <person name="Tritt A."/>
            <person name="Yoshinaga Y."/>
            <person name="Zwiers L.-H."/>
            <person name="Turgeon B."/>
            <person name="Goodwin S."/>
            <person name="Spatafora J."/>
            <person name="Crous P."/>
            <person name="Grigoriev I."/>
        </authorList>
    </citation>
    <scope>NUCLEOTIDE SEQUENCE</scope>
    <source>
        <strain evidence="2">CBS 116005</strain>
    </source>
</reference>
<accession>A0A6G1L260</accession>
<feature type="compositionally biased region" description="Basic and acidic residues" evidence="1">
    <location>
        <begin position="56"/>
        <end position="65"/>
    </location>
</feature>
<evidence type="ECO:0008006" key="4">
    <source>
        <dbReference type="Google" id="ProtNLM"/>
    </source>
</evidence>
<dbReference type="OrthoDB" id="1638493at2759"/>
<dbReference type="AlphaFoldDB" id="A0A6G1L260"/>
<keyword evidence="3" id="KW-1185">Reference proteome</keyword>
<evidence type="ECO:0000256" key="1">
    <source>
        <dbReference type="SAM" id="MobiDB-lite"/>
    </source>
</evidence>
<dbReference type="EMBL" id="ML995866">
    <property type="protein sequence ID" value="KAF2766780.1"/>
    <property type="molecule type" value="Genomic_DNA"/>
</dbReference>